<dbReference type="InterPro" id="IPR005639">
    <property type="entry name" value="Pest_crys_dom_I"/>
</dbReference>
<dbReference type="SMR" id="A0A0F6MTW6"/>
<feature type="non-terminal residue" evidence="7">
    <location>
        <position position="720"/>
    </location>
</feature>
<evidence type="ECO:0000256" key="4">
    <source>
        <dbReference type="ARBA" id="ARBA00023026"/>
    </source>
</evidence>
<dbReference type="AlphaFoldDB" id="A0A0F6MTW6"/>
<sequence length="720" mass="80883">MDSNKGNNYVREVVDITGEPLDNCKLQSDETIISPMLKDPQAFPDELPIISPPTDDKTNINKSDSQNMVASALPANNVLSTKTWMEKYLCEIESEWNEWADGNSTMYIPPVVGSISSVILKKIAGQIGRKLLNNLYERLFPTPDIITLEEILAAVQEMLHQRLSNEVHTKVRLELEGLQGNIVTFLEDVENFEKRIILDAEDDVIQPHAIIDSIQTLNQLFINRMPQFRNPDYKALLLPLYAQAANLHIGFLKDVVENASEWGLTPAQKQTFTNRFLDAIKEYSNYCISTYQEDFQKQFTKKIQYVLQYRNFMILNVLDFVSLWPMLRFSKLIIKTSSYLYEPGQQIESKIDPTYPYPSWANLNRIFQGFPNKELQSVTARNFNAEISISENPISLYERSLNMGNLKSSYSGEKSVQMGYGEGGGCPSMPGVNYCEKSTVTESNMSRGLTHANVGHTYSSSGGSSHMRTINTHTVKFSNGSSSDVSTLLDAGHSNWINYPEYKIRHIIGLPPFLQANATNLIDGPQSQFRSNEVGTLQTVVTSFQRRDHDPFTSYNGGISHTMHFGYDFDAMFISPLEYFLTHNVSNKAGFLSLERHGNNGDGIIIPPNPNSEHGLRYQLYNPYDVDYPVDIYLKYAASQQTRIGLYMNGSGTTPTLNTETDNDGVSDMGSPTKIKKIWSSTLPKNAYSNILLTVFHGANPLHVDGIIITKAGVAPISRP</sequence>
<evidence type="ECO:0000256" key="5">
    <source>
        <dbReference type="ARBA" id="ARBA00029653"/>
    </source>
</evidence>
<feature type="domain" description="Pesticidal crystal protein" evidence="6">
    <location>
        <begin position="153"/>
        <end position="326"/>
    </location>
</feature>
<dbReference type="EMBL" id="JF960964">
    <property type="protein sequence ID" value="AFI42041.1"/>
    <property type="molecule type" value="Genomic_DNA"/>
</dbReference>
<dbReference type="PANTHER" id="PTHR37003:SF2">
    <property type="entry name" value="PESTICIDAL CRYSTAL PROTEIN N-TERMINAL DOMAIN-CONTAINING PROTEIN"/>
    <property type="match status" value="1"/>
</dbReference>
<keyword evidence="3" id="KW-0749">Sporulation</keyword>
<dbReference type="GO" id="GO:0030435">
    <property type="term" value="P:sporulation resulting in formation of a cellular spore"/>
    <property type="evidence" value="ECO:0007669"/>
    <property type="project" value="UniProtKB-KW"/>
</dbReference>
<keyword evidence="4" id="KW-0843">Virulence</keyword>
<keyword evidence="2" id="KW-0800">Toxin</keyword>
<evidence type="ECO:0000256" key="1">
    <source>
        <dbReference type="ARBA" id="ARBA00007819"/>
    </source>
</evidence>
<reference evidence="7" key="1">
    <citation type="submission" date="2011-05" db="EMBL/GenBank/DDBJ databases">
        <title>Cloning of novel cry genes from Bt isolates.</title>
        <authorList>
            <person name="Zhang C."/>
            <person name="Shu C."/>
            <person name="Zhang J."/>
            <person name="Song F."/>
            <person name="Huang D."/>
        </authorList>
    </citation>
    <scope>NUCLEOTIDE SEQUENCE</scope>
    <source>
        <strain evidence="7">N27</strain>
    </source>
</reference>
<name>A0A0F6MTW6_BACTU</name>
<proteinExistence type="inferred from homology"/>
<dbReference type="GO" id="GO:0090729">
    <property type="term" value="F:toxin activity"/>
    <property type="evidence" value="ECO:0007669"/>
    <property type="project" value="UniProtKB-KW"/>
</dbReference>
<dbReference type="Gene3D" id="1.20.190.10">
    <property type="entry name" value="Pesticidal crystal protein, N-terminal domain"/>
    <property type="match status" value="1"/>
</dbReference>
<evidence type="ECO:0000313" key="7">
    <source>
        <dbReference type="EMBL" id="AFI42041.1"/>
    </source>
</evidence>
<dbReference type="GO" id="GO:0001907">
    <property type="term" value="P:symbiont-mediated killing of host cell"/>
    <property type="evidence" value="ECO:0007669"/>
    <property type="project" value="InterPro"/>
</dbReference>
<evidence type="ECO:0000259" key="6">
    <source>
        <dbReference type="Pfam" id="PF03945"/>
    </source>
</evidence>
<organism evidence="7">
    <name type="scientific">Bacillus thuringiensis</name>
    <dbReference type="NCBI Taxonomy" id="1428"/>
    <lineage>
        <taxon>Bacteria</taxon>
        <taxon>Bacillati</taxon>
        <taxon>Bacillota</taxon>
        <taxon>Bacilli</taxon>
        <taxon>Bacillales</taxon>
        <taxon>Bacillaceae</taxon>
        <taxon>Bacillus</taxon>
        <taxon>Bacillus cereus group</taxon>
    </lineage>
</organism>
<dbReference type="Pfam" id="PF03945">
    <property type="entry name" value="Endotoxin_N"/>
    <property type="match status" value="1"/>
</dbReference>
<evidence type="ECO:0000256" key="3">
    <source>
        <dbReference type="ARBA" id="ARBA00022969"/>
    </source>
</evidence>
<dbReference type="InterPro" id="IPR038979">
    <property type="entry name" value="Pest_crys"/>
</dbReference>
<comment type="similarity">
    <text evidence="1">Belongs to the delta endotoxin family.</text>
</comment>
<dbReference type="SUPFAM" id="SSF56849">
    <property type="entry name" value="delta-Endotoxin (insectocide), N-terminal domain"/>
    <property type="match status" value="1"/>
</dbReference>
<protein>
    <recommendedName>
        <fullName evidence="5">Crystaline entomocidal protoxin</fullName>
    </recommendedName>
</protein>
<dbReference type="PANTHER" id="PTHR37003">
    <property type="entry name" value="ENDOTOXIN_N DOMAIN-CONTAINING PROTEIN-RELATED"/>
    <property type="match status" value="1"/>
</dbReference>
<dbReference type="InterPro" id="IPR036716">
    <property type="entry name" value="Pest_crys_N_sf"/>
</dbReference>
<accession>A0A0F6MTW6</accession>
<dbReference type="Gene3D" id="2.60.120.260">
    <property type="entry name" value="Galactose-binding domain-like"/>
    <property type="match status" value="1"/>
</dbReference>
<evidence type="ECO:0000256" key="2">
    <source>
        <dbReference type="ARBA" id="ARBA00022656"/>
    </source>
</evidence>